<evidence type="ECO:0000313" key="10">
    <source>
        <dbReference type="Proteomes" id="UP001151582"/>
    </source>
</evidence>
<dbReference type="InterPro" id="IPR018456">
    <property type="entry name" value="PTR2_symporter_CS"/>
</dbReference>
<keyword evidence="6" id="KW-0813">Transport</keyword>
<feature type="region of interest" description="Disordered" evidence="7">
    <location>
        <begin position="1"/>
        <end position="23"/>
    </location>
</feature>
<dbReference type="Proteomes" id="UP001151582">
    <property type="component" value="Unassembled WGS sequence"/>
</dbReference>
<comment type="caution">
    <text evidence="9">The sequence shown here is derived from an EMBL/GenBank/DDBJ whole genome shotgun (WGS) entry which is preliminary data.</text>
</comment>
<organism evidence="9 10">
    <name type="scientific">Dimargaris verticillata</name>
    <dbReference type="NCBI Taxonomy" id="2761393"/>
    <lineage>
        <taxon>Eukaryota</taxon>
        <taxon>Fungi</taxon>
        <taxon>Fungi incertae sedis</taxon>
        <taxon>Zoopagomycota</taxon>
        <taxon>Kickxellomycotina</taxon>
        <taxon>Dimargaritomycetes</taxon>
        <taxon>Dimargaritales</taxon>
        <taxon>Dimargaritaceae</taxon>
        <taxon>Dimargaris</taxon>
    </lineage>
</organism>
<evidence type="ECO:0000256" key="2">
    <source>
        <dbReference type="ARBA" id="ARBA00005982"/>
    </source>
</evidence>
<evidence type="ECO:0000256" key="3">
    <source>
        <dbReference type="ARBA" id="ARBA00022692"/>
    </source>
</evidence>
<name>A0A9W8B5U9_9FUNG</name>
<gene>
    <name evidence="9" type="primary">PTR2</name>
    <name evidence="9" type="ORF">H4R34_000641</name>
</gene>
<feature type="transmembrane region" description="Helical" evidence="8">
    <location>
        <begin position="622"/>
        <end position="642"/>
    </location>
</feature>
<dbReference type="SUPFAM" id="SSF103473">
    <property type="entry name" value="MFS general substrate transporter"/>
    <property type="match status" value="1"/>
</dbReference>
<keyword evidence="4 8" id="KW-1133">Transmembrane helix</keyword>
<keyword evidence="5 8" id="KW-0472">Membrane</keyword>
<feature type="transmembrane region" description="Helical" evidence="8">
    <location>
        <begin position="144"/>
        <end position="164"/>
    </location>
</feature>
<evidence type="ECO:0000256" key="6">
    <source>
        <dbReference type="RuleBase" id="RU003755"/>
    </source>
</evidence>
<feature type="transmembrane region" description="Helical" evidence="8">
    <location>
        <begin position="171"/>
        <end position="190"/>
    </location>
</feature>
<dbReference type="AlphaFoldDB" id="A0A9W8B5U9"/>
<comment type="subcellular location">
    <subcellularLocation>
        <location evidence="1 6">Membrane</location>
        <topology evidence="1 6">Multi-pass membrane protein</topology>
    </subcellularLocation>
</comment>
<dbReference type="Pfam" id="PF00854">
    <property type="entry name" value="PTR2"/>
    <property type="match status" value="1"/>
</dbReference>
<feature type="transmembrane region" description="Helical" evidence="8">
    <location>
        <begin position="508"/>
        <end position="530"/>
    </location>
</feature>
<dbReference type="PANTHER" id="PTHR11654">
    <property type="entry name" value="OLIGOPEPTIDE TRANSPORTER-RELATED"/>
    <property type="match status" value="1"/>
</dbReference>
<dbReference type="GO" id="GO:0006857">
    <property type="term" value="P:oligopeptide transport"/>
    <property type="evidence" value="ECO:0007669"/>
    <property type="project" value="InterPro"/>
</dbReference>
<dbReference type="Gene3D" id="1.20.1250.20">
    <property type="entry name" value="MFS general substrate transporter like domains"/>
    <property type="match status" value="1"/>
</dbReference>
<dbReference type="InterPro" id="IPR000109">
    <property type="entry name" value="POT_fam"/>
</dbReference>
<dbReference type="EMBL" id="JANBQB010000019">
    <property type="protein sequence ID" value="KAJ1984436.1"/>
    <property type="molecule type" value="Genomic_DNA"/>
</dbReference>
<proteinExistence type="inferred from homology"/>
<feature type="transmembrane region" description="Helical" evidence="8">
    <location>
        <begin position="563"/>
        <end position="582"/>
    </location>
</feature>
<evidence type="ECO:0000256" key="5">
    <source>
        <dbReference type="ARBA" id="ARBA00023136"/>
    </source>
</evidence>
<evidence type="ECO:0000256" key="7">
    <source>
        <dbReference type="SAM" id="MobiDB-lite"/>
    </source>
</evidence>
<dbReference type="PROSITE" id="PS01023">
    <property type="entry name" value="PTR2_2"/>
    <property type="match status" value="1"/>
</dbReference>
<feature type="transmembrane region" description="Helical" evidence="8">
    <location>
        <begin position="196"/>
        <end position="217"/>
    </location>
</feature>
<reference evidence="9" key="1">
    <citation type="submission" date="2022-07" db="EMBL/GenBank/DDBJ databases">
        <title>Phylogenomic reconstructions and comparative analyses of Kickxellomycotina fungi.</title>
        <authorList>
            <person name="Reynolds N.K."/>
            <person name="Stajich J.E."/>
            <person name="Barry K."/>
            <person name="Grigoriev I.V."/>
            <person name="Crous P."/>
            <person name="Smith M.E."/>
        </authorList>
    </citation>
    <scope>NUCLEOTIDE SEQUENCE</scope>
    <source>
        <strain evidence="9">RSA 567</strain>
    </source>
</reference>
<evidence type="ECO:0000256" key="8">
    <source>
        <dbReference type="SAM" id="Phobius"/>
    </source>
</evidence>
<evidence type="ECO:0000256" key="4">
    <source>
        <dbReference type="ARBA" id="ARBA00022989"/>
    </source>
</evidence>
<dbReference type="InterPro" id="IPR036259">
    <property type="entry name" value="MFS_trans_sf"/>
</dbReference>
<evidence type="ECO:0000313" key="9">
    <source>
        <dbReference type="EMBL" id="KAJ1984436.1"/>
    </source>
</evidence>
<accession>A0A9W8B5U9</accession>
<sequence length="667" mass="73301">MADEKSSSYRGVPGDEPVLHTVTHGLVTKPEARDVVQMMGEREAQAHIVEEGRPSAAGSGRALSSEDENDPDHPRPTTEELTSLRRVTDKLPLAAIFIVLTEFSERFTYYGLSGPFQNYIQFPYNPGTGEQTGAIDAGQQTATALTTFFQFFCYITPIFGAIIADQYLGKFRAITLFSGVYIVGLIILTLTSIPSAIHAGAALPGLIVSMIVIGFGTGGIKANVSPMVAEQYTRTKPFVKQNKKGEKVVVDPTITVNSIFNWFYWAINVGSLSAIATTTLERYVDFWPGYLMTLLMFILGTGVFILGRRTYRQVPPEGSIIVKAFRVIAVGVRRNRTHKATVAHTTTLSSPAHSPSLSADKSDEKAVVAVNKDDLSSSSEIVLGPNGITATTSTLKPTWLDYARPSLMTGEEARQFKVSWDDAFVSDLRRTLKACKVFLFYPVYWVCYSQITNNLLSQAATMNTGGVPNDIMNNIDPLALVVLIPIFDRGIYPGLRKVGINLKPIRRIFLGFVFAAFAMAYTAVVQHVIYNTGPNYDHPLVDNDGNATTTPNDITVALQVPSYLFIAISEIFASITGLEYAYTKAPESMKSIVMSLFLFTNAGGSILNFAFLPALYDPFIQYMYTIIACIMIATAFIFLYCFNHYDNDVSMGDTFVGRDEEEAGEVH</sequence>
<keyword evidence="10" id="KW-1185">Reference proteome</keyword>
<feature type="compositionally biased region" description="Basic and acidic residues" evidence="7">
    <location>
        <begin position="71"/>
        <end position="80"/>
    </location>
</feature>
<comment type="similarity">
    <text evidence="2 6">Belongs to the major facilitator superfamily. Proton-dependent oligopeptide transporter (POT/PTR) (TC 2.A.17) family.</text>
</comment>
<dbReference type="GO" id="GO:0022857">
    <property type="term" value="F:transmembrane transporter activity"/>
    <property type="evidence" value="ECO:0007669"/>
    <property type="project" value="InterPro"/>
</dbReference>
<feature type="transmembrane region" description="Helical" evidence="8">
    <location>
        <begin position="287"/>
        <end position="306"/>
    </location>
</feature>
<dbReference type="OrthoDB" id="8904098at2759"/>
<feature type="compositionally biased region" description="Basic and acidic residues" evidence="7">
    <location>
        <begin position="39"/>
        <end position="53"/>
    </location>
</feature>
<keyword evidence="3 6" id="KW-0812">Transmembrane</keyword>
<feature type="transmembrane region" description="Helical" evidence="8">
    <location>
        <begin position="594"/>
        <end position="616"/>
    </location>
</feature>
<evidence type="ECO:0000256" key="1">
    <source>
        <dbReference type="ARBA" id="ARBA00004141"/>
    </source>
</evidence>
<feature type="region of interest" description="Disordered" evidence="7">
    <location>
        <begin position="39"/>
        <end position="80"/>
    </location>
</feature>
<protein>
    <submittedName>
        <fullName evidence="9">Peptide transporter ptr2</fullName>
    </submittedName>
</protein>
<dbReference type="PROSITE" id="PS01022">
    <property type="entry name" value="PTR2_1"/>
    <property type="match status" value="1"/>
</dbReference>
<dbReference type="GO" id="GO:0016020">
    <property type="term" value="C:membrane"/>
    <property type="evidence" value="ECO:0007669"/>
    <property type="project" value="UniProtKB-SubCell"/>
</dbReference>